<protein>
    <submittedName>
        <fullName evidence="1">Uncharacterized protein</fullName>
    </submittedName>
</protein>
<dbReference type="Proteomes" id="UP000054783">
    <property type="component" value="Unassembled WGS sequence"/>
</dbReference>
<proteinExistence type="predicted"/>
<evidence type="ECO:0000313" key="1">
    <source>
        <dbReference type="EMBL" id="KRY05210.1"/>
    </source>
</evidence>
<dbReference type="EMBL" id="JYDQ01001433">
    <property type="protein sequence ID" value="KRY05210.1"/>
    <property type="molecule type" value="Genomic_DNA"/>
</dbReference>
<evidence type="ECO:0000313" key="2">
    <source>
        <dbReference type="Proteomes" id="UP000054783"/>
    </source>
</evidence>
<organism evidence="1 2">
    <name type="scientific">Trichinella patagoniensis</name>
    <dbReference type="NCBI Taxonomy" id="990121"/>
    <lineage>
        <taxon>Eukaryota</taxon>
        <taxon>Metazoa</taxon>
        <taxon>Ecdysozoa</taxon>
        <taxon>Nematoda</taxon>
        <taxon>Enoplea</taxon>
        <taxon>Dorylaimia</taxon>
        <taxon>Trichinellida</taxon>
        <taxon>Trichinellidae</taxon>
        <taxon>Trichinella</taxon>
    </lineage>
</organism>
<accession>A0A0V0YZI2</accession>
<comment type="caution">
    <text evidence="1">The sequence shown here is derived from an EMBL/GenBank/DDBJ whole genome shotgun (WGS) entry which is preliminary data.</text>
</comment>
<keyword evidence="2" id="KW-1185">Reference proteome</keyword>
<sequence>MDILFNWHINSLPSLLSLQVTGFVASSPVWR</sequence>
<dbReference type="AlphaFoldDB" id="A0A0V0YZI2"/>
<gene>
    <name evidence="1" type="ORF">T12_12064</name>
</gene>
<reference evidence="1 2" key="1">
    <citation type="submission" date="2015-01" db="EMBL/GenBank/DDBJ databases">
        <title>Evolution of Trichinella species and genotypes.</title>
        <authorList>
            <person name="Korhonen P.K."/>
            <person name="Edoardo P."/>
            <person name="Giuseppe L.R."/>
            <person name="Gasser R.B."/>
        </authorList>
    </citation>
    <scope>NUCLEOTIDE SEQUENCE [LARGE SCALE GENOMIC DNA]</scope>
    <source>
        <strain evidence="1">ISS2496</strain>
    </source>
</reference>
<name>A0A0V0YZI2_9BILA</name>